<proteinExistence type="predicted"/>
<evidence type="ECO:0000313" key="2">
    <source>
        <dbReference type="Proteomes" id="UP000799770"/>
    </source>
</evidence>
<sequence length="212" mass="22802">MKSYLAAAFIAQSYYGDLHNSTYAANLCWYVESSLLEGLWIPTPDAGHGAVDAESSFCATSGYYGKDEYFQYTNATQTADAVVAVSGLVTKVMARVLQVVLKSEDEVEYICTNFGRWEKRIDELGIVSNTLKEEVCGGDGKAKDLAEAKTALLGAMTDLYSFQLLHAGNAADYPEWLCDSLKKDGLTKAGLDGTRIVGDACKAAKSLTAGSQ</sequence>
<reference evidence="1" key="1">
    <citation type="journal article" date="2020" name="Stud. Mycol.">
        <title>101 Dothideomycetes genomes: a test case for predicting lifestyles and emergence of pathogens.</title>
        <authorList>
            <person name="Haridas S."/>
            <person name="Albert R."/>
            <person name="Binder M."/>
            <person name="Bloem J."/>
            <person name="Labutti K."/>
            <person name="Salamov A."/>
            <person name="Andreopoulos B."/>
            <person name="Baker S."/>
            <person name="Barry K."/>
            <person name="Bills G."/>
            <person name="Bluhm B."/>
            <person name="Cannon C."/>
            <person name="Castanera R."/>
            <person name="Culley D."/>
            <person name="Daum C."/>
            <person name="Ezra D."/>
            <person name="Gonzalez J."/>
            <person name="Henrissat B."/>
            <person name="Kuo A."/>
            <person name="Liang C."/>
            <person name="Lipzen A."/>
            <person name="Lutzoni F."/>
            <person name="Magnuson J."/>
            <person name="Mondo S."/>
            <person name="Nolan M."/>
            <person name="Ohm R."/>
            <person name="Pangilinan J."/>
            <person name="Park H.-J."/>
            <person name="Ramirez L."/>
            <person name="Alfaro M."/>
            <person name="Sun H."/>
            <person name="Tritt A."/>
            <person name="Yoshinaga Y."/>
            <person name="Zwiers L.-H."/>
            <person name="Turgeon B."/>
            <person name="Goodwin S."/>
            <person name="Spatafora J."/>
            <person name="Crous P."/>
            <person name="Grigoriev I."/>
        </authorList>
    </citation>
    <scope>NUCLEOTIDE SEQUENCE</scope>
    <source>
        <strain evidence="1">CBS 627.86</strain>
    </source>
</reference>
<dbReference type="OrthoDB" id="3775188at2759"/>
<protein>
    <submittedName>
        <fullName evidence="1">Uncharacterized protein</fullName>
    </submittedName>
</protein>
<dbReference type="Proteomes" id="UP000799770">
    <property type="component" value="Unassembled WGS sequence"/>
</dbReference>
<gene>
    <name evidence="1" type="ORF">BDV96DRAFT_562103</name>
</gene>
<keyword evidence="2" id="KW-1185">Reference proteome</keyword>
<dbReference type="EMBL" id="ML977310">
    <property type="protein sequence ID" value="KAF2123204.1"/>
    <property type="molecule type" value="Genomic_DNA"/>
</dbReference>
<name>A0A6A5ZW80_9PLEO</name>
<organism evidence="1 2">
    <name type="scientific">Lophiotrema nucula</name>
    <dbReference type="NCBI Taxonomy" id="690887"/>
    <lineage>
        <taxon>Eukaryota</taxon>
        <taxon>Fungi</taxon>
        <taxon>Dikarya</taxon>
        <taxon>Ascomycota</taxon>
        <taxon>Pezizomycotina</taxon>
        <taxon>Dothideomycetes</taxon>
        <taxon>Pleosporomycetidae</taxon>
        <taxon>Pleosporales</taxon>
        <taxon>Lophiotremataceae</taxon>
        <taxon>Lophiotrema</taxon>
    </lineage>
</organism>
<evidence type="ECO:0000313" key="1">
    <source>
        <dbReference type="EMBL" id="KAF2123204.1"/>
    </source>
</evidence>
<accession>A0A6A5ZW80</accession>
<dbReference type="AlphaFoldDB" id="A0A6A5ZW80"/>